<organism evidence="8 9">
    <name type="scientific">Jaminaea rosea</name>
    <dbReference type="NCBI Taxonomy" id="1569628"/>
    <lineage>
        <taxon>Eukaryota</taxon>
        <taxon>Fungi</taxon>
        <taxon>Dikarya</taxon>
        <taxon>Basidiomycota</taxon>
        <taxon>Ustilaginomycotina</taxon>
        <taxon>Exobasidiomycetes</taxon>
        <taxon>Microstromatales</taxon>
        <taxon>Microstromatales incertae sedis</taxon>
        <taxon>Jaminaea</taxon>
    </lineage>
</organism>
<accession>A0A316UP19</accession>
<dbReference type="EMBL" id="KZ819675">
    <property type="protein sequence ID" value="PWN25653.1"/>
    <property type="molecule type" value="Genomic_DNA"/>
</dbReference>
<feature type="region of interest" description="Disordered" evidence="7">
    <location>
        <begin position="162"/>
        <end position="181"/>
    </location>
</feature>
<dbReference type="AlphaFoldDB" id="A0A316UP19"/>
<evidence type="ECO:0000256" key="5">
    <source>
        <dbReference type="ARBA" id="ARBA00023136"/>
    </source>
</evidence>
<dbReference type="RefSeq" id="XP_025360265.1">
    <property type="nucleotide sequence ID" value="XM_025506889.1"/>
</dbReference>
<name>A0A316UP19_9BASI</name>
<proteinExistence type="inferred from homology"/>
<gene>
    <name evidence="8" type="ORF">BDZ90DRAFT_234083</name>
</gene>
<keyword evidence="5 6" id="KW-0472">Membrane</keyword>
<evidence type="ECO:0000256" key="1">
    <source>
        <dbReference type="ARBA" id="ARBA00004141"/>
    </source>
</evidence>
<evidence type="ECO:0000256" key="7">
    <source>
        <dbReference type="SAM" id="MobiDB-lite"/>
    </source>
</evidence>
<comment type="subcellular location">
    <subcellularLocation>
        <location evidence="1 6">Membrane</location>
        <topology evidence="1 6">Multi-pass membrane protein</topology>
    </subcellularLocation>
</comment>
<keyword evidence="4 6" id="KW-1133">Transmembrane helix</keyword>
<dbReference type="InterPro" id="IPR004345">
    <property type="entry name" value="TB2_DP1_HVA22"/>
</dbReference>
<dbReference type="PANTHER" id="PTHR12300">
    <property type="entry name" value="HVA22-LIKE PROTEINS"/>
    <property type="match status" value="1"/>
</dbReference>
<comment type="caution">
    <text evidence="6">Lacks conserved residue(s) required for the propagation of feature annotation.</text>
</comment>
<dbReference type="PANTHER" id="PTHR12300:SF161">
    <property type="entry name" value="RECEPTOR EXPRESSION-ENHANCING PROTEIN"/>
    <property type="match status" value="1"/>
</dbReference>
<feature type="transmembrane region" description="Helical" evidence="6">
    <location>
        <begin position="92"/>
        <end position="116"/>
    </location>
</feature>
<protein>
    <recommendedName>
        <fullName evidence="6">Protein YOP1</fullName>
    </recommendedName>
</protein>
<keyword evidence="9" id="KW-1185">Reference proteome</keyword>
<dbReference type="GeneID" id="37028712"/>
<reference evidence="8 9" key="1">
    <citation type="journal article" date="2018" name="Mol. Biol. Evol.">
        <title>Broad Genomic Sampling Reveals a Smut Pathogenic Ancestry of the Fungal Clade Ustilaginomycotina.</title>
        <authorList>
            <person name="Kijpornyongpan T."/>
            <person name="Mondo S.J."/>
            <person name="Barry K."/>
            <person name="Sandor L."/>
            <person name="Lee J."/>
            <person name="Lipzen A."/>
            <person name="Pangilinan J."/>
            <person name="LaButti K."/>
            <person name="Hainaut M."/>
            <person name="Henrissat B."/>
            <person name="Grigoriev I.V."/>
            <person name="Spatafora J.W."/>
            <person name="Aime M.C."/>
        </authorList>
    </citation>
    <scope>NUCLEOTIDE SEQUENCE [LARGE SCALE GENOMIC DNA]</scope>
    <source>
        <strain evidence="8 9">MCA 5214</strain>
    </source>
</reference>
<sequence>MAAQAQQLQQKFDYFVAQIDKELSKYPHLVNFERTTSVPKAYAAIGTVSLLTILIFFNIFAGFLTNLIGFAAPAYFSMKALESPQPQDDVQWLTYWVVFGAFTFAETFVNVILYWFPFYYTIKTFIVLYLMLPQTQGAKVVYSRVLRPIFVNTKASVNSSASAQMPAGAQPTHPVGVGSDH</sequence>
<evidence type="ECO:0000256" key="3">
    <source>
        <dbReference type="ARBA" id="ARBA00022692"/>
    </source>
</evidence>
<keyword evidence="3 6" id="KW-0812">Transmembrane</keyword>
<dbReference type="GO" id="GO:0016020">
    <property type="term" value="C:membrane"/>
    <property type="evidence" value="ECO:0007669"/>
    <property type="project" value="UniProtKB-SubCell"/>
</dbReference>
<evidence type="ECO:0000256" key="2">
    <source>
        <dbReference type="ARBA" id="ARBA00008573"/>
    </source>
</evidence>
<evidence type="ECO:0000256" key="4">
    <source>
        <dbReference type="ARBA" id="ARBA00022989"/>
    </source>
</evidence>
<dbReference type="Pfam" id="PF03134">
    <property type="entry name" value="TB2_DP1_HVA22"/>
    <property type="match status" value="1"/>
</dbReference>
<dbReference type="OrthoDB" id="10009287at2759"/>
<feature type="transmembrane region" description="Helical" evidence="6">
    <location>
        <begin position="41"/>
        <end position="72"/>
    </location>
</feature>
<evidence type="ECO:0000313" key="8">
    <source>
        <dbReference type="EMBL" id="PWN25653.1"/>
    </source>
</evidence>
<evidence type="ECO:0000256" key="6">
    <source>
        <dbReference type="RuleBase" id="RU362006"/>
    </source>
</evidence>
<dbReference type="Proteomes" id="UP000245884">
    <property type="component" value="Unassembled WGS sequence"/>
</dbReference>
<evidence type="ECO:0000313" key="9">
    <source>
        <dbReference type="Proteomes" id="UP000245884"/>
    </source>
</evidence>
<comment type="similarity">
    <text evidence="2 6">Belongs to the DP1 family.</text>
</comment>